<organism evidence="16 17">
    <name type="scientific">Alligator sinensis</name>
    <name type="common">Chinese alligator</name>
    <dbReference type="NCBI Taxonomy" id="38654"/>
    <lineage>
        <taxon>Eukaryota</taxon>
        <taxon>Metazoa</taxon>
        <taxon>Chordata</taxon>
        <taxon>Craniata</taxon>
        <taxon>Vertebrata</taxon>
        <taxon>Euteleostomi</taxon>
        <taxon>Archelosauria</taxon>
        <taxon>Archosauria</taxon>
        <taxon>Crocodylia</taxon>
        <taxon>Alligatoridae</taxon>
        <taxon>Alligatorinae</taxon>
        <taxon>Alligator</taxon>
    </lineage>
</organism>
<dbReference type="GO" id="GO:0005178">
    <property type="term" value="F:integrin binding"/>
    <property type="evidence" value="ECO:0007669"/>
    <property type="project" value="InterPro"/>
</dbReference>
<dbReference type="InterPro" id="IPR036179">
    <property type="entry name" value="Ig-like_dom_sf"/>
</dbReference>
<dbReference type="CTD" id="7070"/>
<keyword evidence="16" id="KW-1185">Reference proteome</keyword>
<dbReference type="eggNOG" id="ENOG502S18P">
    <property type="taxonomic scope" value="Eukaryota"/>
</dbReference>
<dbReference type="InterPro" id="IPR013106">
    <property type="entry name" value="Ig_V-set"/>
</dbReference>
<keyword evidence="7" id="KW-0472">Membrane</keyword>
<evidence type="ECO:0000256" key="13">
    <source>
        <dbReference type="ARBA" id="ARBA00032696"/>
    </source>
</evidence>
<evidence type="ECO:0000256" key="1">
    <source>
        <dbReference type="ARBA" id="ARBA00003467"/>
    </source>
</evidence>
<dbReference type="Proteomes" id="UP000189705">
    <property type="component" value="Unplaced"/>
</dbReference>
<dbReference type="KEGG" id="asn:102384678"/>
<dbReference type="SUPFAM" id="SSF48726">
    <property type="entry name" value="Immunoglobulin"/>
    <property type="match status" value="1"/>
</dbReference>
<dbReference type="AlphaFoldDB" id="A0A1U7RI20"/>
<evidence type="ECO:0000256" key="12">
    <source>
        <dbReference type="ARBA" id="ARBA00023319"/>
    </source>
</evidence>
<keyword evidence="10" id="KW-0873">Pyrrolidone carboxylic acid</keyword>
<dbReference type="RefSeq" id="XP_006020447.2">
    <property type="nucleotide sequence ID" value="XM_006020385.3"/>
</dbReference>
<dbReference type="GO" id="GO:0007155">
    <property type="term" value="P:cell adhesion"/>
    <property type="evidence" value="ECO:0007669"/>
    <property type="project" value="InterPro"/>
</dbReference>
<keyword evidence="9" id="KW-0325">Glycoprotein</keyword>
<keyword evidence="5" id="KW-0336">GPI-anchor</keyword>
<keyword evidence="12" id="KW-0393">Immunoglobulin domain</keyword>
<dbReference type="InParanoid" id="A0A1U7RI20"/>
<comment type="subcellular location">
    <subcellularLocation>
        <location evidence="2">Cell membrane</location>
        <topology evidence="2">Lipid-anchor</topology>
        <topology evidence="2">GPI-anchor</topology>
    </subcellularLocation>
</comment>
<dbReference type="GO" id="GO:0005925">
    <property type="term" value="C:focal adhesion"/>
    <property type="evidence" value="ECO:0007669"/>
    <property type="project" value="TreeGrafter"/>
</dbReference>
<keyword evidence="11" id="KW-0449">Lipoprotein</keyword>
<name>A0A1U7RI20_ALLSI</name>
<sequence>MSAPLPASSESSWPSLPGCGQLPHGRGRMVCAKSQGGNRKGRLVLPMPAAHPAQPLLPLVSQNQGRGLHGPAVQGLSGLGSLLVLPLMSSRWAASPAFQPCDPLMQSSWGSGRPAAPLTPACFQEAQSCPSVSVEGCVHARCGSGPDPRLELLTPVGCTSGKMNPTLSIAVLLAVLQAAQCQTIRDLSACLLGQSLRVDCHFENKTSNPLTYEFSIIRDTRKRVINSNMNIPESTYRARSNITLHRNLIHLYLSSFTTSDEGLYICELKATNDYTGHQVKNITVIKDKLEKCAGISLLIQNTSWLLLLLLSLPLLQALDFVSL</sequence>
<reference evidence="17" key="1">
    <citation type="submission" date="2025-08" db="UniProtKB">
        <authorList>
            <consortium name="RefSeq"/>
        </authorList>
    </citation>
    <scope>IDENTIFICATION</scope>
</reference>
<dbReference type="PANTHER" id="PTHR19226">
    <property type="entry name" value="THY-1 MEMBRANE GLYCOPROTEIN"/>
    <property type="match status" value="1"/>
</dbReference>
<protein>
    <recommendedName>
        <fullName evidence="3">Thy-1 membrane glycoprotein</fullName>
    </recommendedName>
    <alternativeName>
        <fullName evidence="13">Thy-1 antigen</fullName>
    </alternativeName>
</protein>
<dbReference type="InterPro" id="IPR013783">
    <property type="entry name" value="Ig-like_fold"/>
</dbReference>
<keyword evidence="4" id="KW-1003">Cell membrane</keyword>
<evidence type="ECO:0000313" key="17">
    <source>
        <dbReference type="RefSeq" id="XP_006020447.2"/>
    </source>
</evidence>
<dbReference type="STRING" id="38654.A0A1U7RI20"/>
<evidence type="ECO:0000256" key="6">
    <source>
        <dbReference type="ARBA" id="ARBA00022729"/>
    </source>
</evidence>
<comment type="function">
    <text evidence="1">May play a role in cell-cell or cell-ligand interactions during synaptogenesis and other events in the brain.</text>
</comment>
<evidence type="ECO:0000313" key="16">
    <source>
        <dbReference type="Proteomes" id="UP000189705"/>
    </source>
</evidence>
<accession>A0A1U7RI20</accession>
<evidence type="ECO:0000256" key="3">
    <source>
        <dbReference type="ARBA" id="ARBA00019731"/>
    </source>
</evidence>
<dbReference type="GO" id="GO:0007229">
    <property type="term" value="P:integrin-mediated signaling pathway"/>
    <property type="evidence" value="ECO:0007669"/>
    <property type="project" value="TreeGrafter"/>
</dbReference>
<dbReference type="InterPro" id="IPR033292">
    <property type="entry name" value="THY1"/>
</dbReference>
<dbReference type="PANTHER" id="PTHR19226:SF2">
    <property type="entry name" value="THY-1 MEMBRANE GLYCOPROTEIN"/>
    <property type="match status" value="1"/>
</dbReference>
<dbReference type="GO" id="GO:0030425">
    <property type="term" value="C:dendrite"/>
    <property type="evidence" value="ECO:0007669"/>
    <property type="project" value="TreeGrafter"/>
</dbReference>
<keyword evidence="8" id="KW-1015">Disulfide bond</keyword>
<evidence type="ECO:0000256" key="2">
    <source>
        <dbReference type="ARBA" id="ARBA00004609"/>
    </source>
</evidence>
<dbReference type="GO" id="GO:0045121">
    <property type="term" value="C:membrane raft"/>
    <property type="evidence" value="ECO:0007669"/>
    <property type="project" value="TreeGrafter"/>
</dbReference>
<evidence type="ECO:0000256" key="11">
    <source>
        <dbReference type="ARBA" id="ARBA00023288"/>
    </source>
</evidence>
<evidence type="ECO:0000256" key="9">
    <source>
        <dbReference type="ARBA" id="ARBA00023180"/>
    </source>
</evidence>
<evidence type="ECO:0000256" key="4">
    <source>
        <dbReference type="ARBA" id="ARBA00022475"/>
    </source>
</evidence>
<keyword evidence="6" id="KW-0732">Signal</keyword>
<evidence type="ECO:0000256" key="8">
    <source>
        <dbReference type="ARBA" id="ARBA00023157"/>
    </source>
</evidence>
<dbReference type="GO" id="GO:0043209">
    <property type="term" value="C:myelin sheath"/>
    <property type="evidence" value="ECO:0007669"/>
    <property type="project" value="TreeGrafter"/>
</dbReference>
<feature type="region of interest" description="Disordered" evidence="14">
    <location>
        <begin position="1"/>
        <end position="21"/>
    </location>
</feature>
<dbReference type="Gene3D" id="2.60.40.10">
    <property type="entry name" value="Immunoglobulins"/>
    <property type="match status" value="1"/>
</dbReference>
<dbReference type="GO" id="GO:0030334">
    <property type="term" value="P:regulation of cell migration"/>
    <property type="evidence" value="ECO:0007669"/>
    <property type="project" value="InterPro"/>
</dbReference>
<evidence type="ECO:0000256" key="7">
    <source>
        <dbReference type="ARBA" id="ARBA00023136"/>
    </source>
</evidence>
<evidence type="ECO:0000259" key="15">
    <source>
        <dbReference type="SMART" id="SM00406"/>
    </source>
</evidence>
<dbReference type="GO" id="GO:0005096">
    <property type="term" value="F:GTPase activator activity"/>
    <property type="evidence" value="ECO:0007669"/>
    <property type="project" value="TreeGrafter"/>
</dbReference>
<proteinExistence type="predicted"/>
<dbReference type="GO" id="GO:0051894">
    <property type="term" value="P:positive regulation of focal adhesion assembly"/>
    <property type="evidence" value="ECO:0007669"/>
    <property type="project" value="TreeGrafter"/>
</dbReference>
<feature type="domain" description="Immunoglobulin V-set" evidence="15">
    <location>
        <begin position="195"/>
        <end position="268"/>
    </location>
</feature>
<dbReference type="GO" id="GO:0009897">
    <property type="term" value="C:external side of plasma membrane"/>
    <property type="evidence" value="ECO:0007669"/>
    <property type="project" value="TreeGrafter"/>
</dbReference>
<evidence type="ECO:0000256" key="10">
    <source>
        <dbReference type="ARBA" id="ARBA00023283"/>
    </source>
</evidence>
<dbReference type="GeneID" id="102384678"/>
<gene>
    <name evidence="17" type="primary">THY1</name>
</gene>
<evidence type="ECO:0000256" key="5">
    <source>
        <dbReference type="ARBA" id="ARBA00022622"/>
    </source>
</evidence>
<dbReference type="SMART" id="SM00406">
    <property type="entry name" value="IGv"/>
    <property type="match status" value="1"/>
</dbReference>
<evidence type="ECO:0000256" key="14">
    <source>
        <dbReference type="SAM" id="MobiDB-lite"/>
    </source>
</evidence>